<evidence type="ECO:0000256" key="1">
    <source>
        <dbReference type="SAM" id="MobiDB-lite"/>
    </source>
</evidence>
<sequence>MAKRDRRRKVRKSARGKLDPGPSPAQAAAMNKRIVRHNSLYFEVKLDGHIWRSVRIKDKIPLRNPVQPKLSMLV</sequence>
<name>A0A0F9LNS9_9ZZZZ</name>
<evidence type="ECO:0000313" key="2">
    <source>
        <dbReference type="EMBL" id="KKM65980.1"/>
    </source>
</evidence>
<feature type="region of interest" description="Disordered" evidence="1">
    <location>
        <begin position="1"/>
        <end position="29"/>
    </location>
</feature>
<protein>
    <submittedName>
        <fullName evidence="2">Uncharacterized protein</fullName>
    </submittedName>
</protein>
<reference evidence="2" key="1">
    <citation type="journal article" date="2015" name="Nature">
        <title>Complex archaea that bridge the gap between prokaryotes and eukaryotes.</title>
        <authorList>
            <person name="Spang A."/>
            <person name="Saw J.H."/>
            <person name="Jorgensen S.L."/>
            <person name="Zaremba-Niedzwiedzka K."/>
            <person name="Martijn J."/>
            <person name="Lind A.E."/>
            <person name="van Eijk R."/>
            <person name="Schleper C."/>
            <person name="Guy L."/>
            <person name="Ettema T.J."/>
        </authorList>
    </citation>
    <scope>NUCLEOTIDE SEQUENCE</scope>
</reference>
<gene>
    <name evidence="2" type="ORF">LCGC14_1485720</name>
</gene>
<dbReference type="EMBL" id="LAZR01010623">
    <property type="protein sequence ID" value="KKM65980.1"/>
    <property type="molecule type" value="Genomic_DNA"/>
</dbReference>
<comment type="caution">
    <text evidence="2">The sequence shown here is derived from an EMBL/GenBank/DDBJ whole genome shotgun (WGS) entry which is preliminary data.</text>
</comment>
<feature type="non-terminal residue" evidence="2">
    <location>
        <position position="74"/>
    </location>
</feature>
<accession>A0A0F9LNS9</accession>
<organism evidence="2">
    <name type="scientific">marine sediment metagenome</name>
    <dbReference type="NCBI Taxonomy" id="412755"/>
    <lineage>
        <taxon>unclassified sequences</taxon>
        <taxon>metagenomes</taxon>
        <taxon>ecological metagenomes</taxon>
    </lineage>
</organism>
<feature type="compositionally biased region" description="Basic residues" evidence="1">
    <location>
        <begin position="1"/>
        <end position="15"/>
    </location>
</feature>
<dbReference type="AlphaFoldDB" id="A0A0F9LNS9"/>
<proteinExistence type="predicted"/>